<accession>A0A7M7PZP8</accession>
<dbReference type="RefSeq" id="XP_031779506.1">
    <property type="nucleotide sequence ID" value="XM_031923646.1"/>
</dbReference>
<reference evidence="2" key="1">
    <citation type="submission" date="2021-01" db="UniProtKB">
        <authorList>
            <consortium name="EnsemblMetazoa"/>
        </authorList>
    </citation>
    <scope>IDENTIFICATION</scope>
</reference>
<feature type="compositionally biased region" description="Low complexity" evidence="1">
    <location>
        <begin position="43"/>
        <end position="72"/>
    </location>
</feature>
<feature type="compositionally biased region" description="Polar residues" evidence="1">
    <location>
        <begin position="73"/>
        <end position="84"/>
    </location>
</feature>
<evidence type="ECO:0000313" key="3">
    <source>
        <dbReference type="Proteomes" id="UP000002358"/>
    </source>
</evidence>
<dbReference type="EnsemblMetazoa" id="XM_031923646">
    <property type="protein sequence ID" value="XP_031779506"/>
    <property type="gene ID" value="LOC116416178"/>
</dbReference>
<evidence type="ECO:0000256" key="1">
    <source>
        <dbReference type="SAM" id="MobiDB-lite"/>
    </source>
</evidence>
<dbReference type="KEGG" id="nvi:116416178"/>
<feature type="region of interest" description="Disordered" evidence="1">
    <location>
        <begin position="104"/>
        <end position="158"/>
    </location>
</feature>
<keyword evidence="3" id="KW-1185">Reference proteome</keyword>
<proteinExistence type="predicted"/>
<sequence length="158" mass="15416">MLLESRALAGRKRNGLTLSAFGAGSPASEEDEEDERPQGKMQAEAAAGGSGAVAGAAAASSAGSSSPSPNGSLLGTSCGSNSASRQCATDFSIAAIMARDSRAAAAAAAVHAGQQRLAGPRPQQLGESDPADKEPPARAGNSGPAAISAKADAAIDKR</sequence>
<name>A0A7M7PZP8_NASVI</name>
<protein>
    <submittedName>
        <fullName evidence="2">Uncharacterized protein</fullName>
    </submittedName>
</protein>
<dbReference type="InParanoid" id="A0A7M7PZP8"/>
<dbReference type="AlphaFoldDB" id="A0A7M7PZP8"/>
<feature type="region of interest" description="Disordered" evidence="1">
    <location>
        <begin position="17"/>
        <end position="84"/>
    </location>
</feature>
<dbReference type="Proteomes" id="UP000002358">
    <property type="component" value="Chromosome 2"/>
</dbReference>
<evidence type="ECO:0000313" key="2">
    <source>
        <dbReference type="EnsemblMetazoa" id="XP_031779506"/>
    </source>
</evidence>
<organism evidence="2 3">
    <name type="scientific">Nasonia vitripennis</name>
    <name type="common">Parasitic wasp</name>
    <dbReference type="NCBI Taxonomy" id="7425"/>
    <lineage>
        <taxon>Eukaryota</taxon>
        <taxon>Metazoa</taxon>
        <taxon>Ecdysozoa</taxon>
        <taxon>Arthropoda</taxon>
        <taxon>Hexapoda</taxon>
        <taxon>Insecta</taxon>
        <taxon>Pterygota</taxon>
        <taxon>Neoptera</taxon>
        <taxon>Endopterygota</taxon>
        <taxon>Hymenoptera</taxon>
        <taxon>Apocrita</taxon>
        <taxon>Proctotrupomorpha</taxon>
        <taxon>Chalcidoidea</taxon>
        <taxon>Pteromalidae</taxon>
        <taxon>Pteromalinae</taxon>
        <taxon>Nasonia</taxon>
    </lineage>
</organism>
<feature type="compositionally biased region" description="Low complexity" evidence="1">
    <location>
        <begin position="104"/>
        <end position="118"/>
    </location>
</feature>
<dbReference type="GeneID" id="116416178"/>